<organism evidence="1 2">
    <name type="scientific">Portunus trituberculatus</name>
    <name type="common">Swimming crab</name>
    <name type="synonym">Neptunus trituberculatus</name>
    <dbReference type="NCBI Taxonomy" id="210409"/>
    <lineage>
        <taxon>Eukaryota</taxon>
        <taxon>Metazoa</taxon>
        <taxon>Ecdysozoa</taxon>
        <taxon>Arthropoda</taxon>
        <taxon>Crustacea</taxon>
        <taxon>Multicrustacea</taxon>
        <taxon>Malacostraca</taxon>
        <taxon>Eumalacostraca</taxon>
        <taxon>Eucarida</taxon>
        <taxon>Decapoda</taxon>
        <taxon>Pleocyemata</taxon>
        <taxon>Brachyura</taxon>
        <taxon>Eubrachyura</taxon>
        <taxon>Portunoidea</taxon>
        <taxon>Portunidae</taxon>
        <taxon>Portuninae</taxon>
        <taxon>Portunus</taxon>
    </lineage>
</organism>
<proteinExistence type="predicted"/>
<comment type="caution">
    <text evidence="1">The sequence shown here is derived from an EMBL/GenBank/DDBJ whole genome shotgun (WGS) entry which is preliminary data.</text>
</comment>
<evidence type="ECO:0000313" key="1">
    <source>
        <dbReference type="EMBL" id="MPC30609.1"/>
    </source>
</evidence>
<dbReference type="Proteomes" id="UP000324222">
    <property type="component" value="Unassembled WGS sequence"/>
</dbReference>
<gene>
    <name evidence="1" type="ORF">E2C01_023876</name>
</gene>
<dbReference type="EMBL" id="VSRR010002285">
    <property type="protein sequence ID" value="MPC30609.1"/>
    <property type="molecule type" value="Genomic_DNA"/>
</dbReference>
<reference evidence="1 2" key="1">
    <citation type="submission" date="2019-05" db="EMBL/GenBank/DDBJ databases">
        <title>Another draft genome of Portunus trituberculatus and its Hox gene families provides insights of decapod evolution.</title>
        <authorList>
            <person name="Jeong J.-H."/>
            <person name="Song I."/>
            <person name="Kim S."/>
            <person name="Choi T."/>
            <person name="Kim D."/>
            <person name="Ryu S."/>
            <person name="Kim W."/>
        </authorList>
    </citation>
    <scope>NUCLEOTIDE SEQUENCE [LARGE SCALE GENOMIC DNA]</scope>
    <source>
        <tissue evidence="1">Muscle</tissue>
    </source>
</reference>
<protein>
    <submittedName>
        <fullName evidence="1">Uncharacterized protein</fullName>
    </submittedName>
</protein>
<name>A0A5B7EB85_PORTR</name>
<sequence length="347" mass="40278">MSLRQVPRRASPFKVTGARAEALCARDHVALLSCFFRGKESSQCAVRQQITREHFRGDRQLRWRQVVLVRAPGTARHSTCLFACLSCRRTPPLASDPFTPSTLLSHHFPPPSRRASRVVAQSPTLTLKIVFHRLCYHHHHHHHFHHSHFYHHIISRRLLQLHLPFLLQLFQHHHHHHPHRCHHHHHHQYYFFHHHYHQYHTPFLTYNPFYLHHITYTPTTLRSPRSQHPRNTTCYPHHHHHHASISVLLSSLPPPSHFVFASTIVTTIMPLFVTTTTTTTTATAAAMISLRIHTQGTVGLGRVHTKTRPPSPEHLPIVVVMVEQKNMAFQKVQILSSVSGEIPTDQE</sequence>
<keyword evidence="2" id="KW-1185">Reference proteome</keyword>
<evidence type="ECO:0000313" key="2">
    <source>
        <dbReference type="Proteomes" id="UP000324222"/>
    </source>
</evidence>
<accession>A0A5B7EB85</accession>
<dbReference type="AlphaFoldDB" id="A0A5B7EB85"/>